<protein>
    <submittedName>
        <fullName evidence="2">Uncharacterized protein</fullName>
    </submittedName>
</protein>
<keyword evidence="1" id="KW-1133">Transmembrane helix</keyword>
<dbReference type="Proteomes" id="UP000799291">
    <property type="component" value="Unassembled WGS sequence"/>
</dbReference>
<keyword evidence="3" id="KW-1185">Reference proteome</keyword>
<reference evidence="2" key="1">
    <citation type="journal article" date="2020" name="Stud. Mycol.">
        <title>101 Dothideomycetes genomes: a test case for predicting lifestyles and emergence of pathogens.</title>
        <authorList>
            <person name="Haridas S."/>
            <person name="Albert R."/>
            <person name="Binder M."/>
            <person name="Bloem J."/>
            <person name="Labutti K."/>
            <person name="Salamov A."/>
            <person name="Andreopoulos B."/>
            <person name="Baker S."/>
            <person name="Barry K."/>
            <person name="Bills G."/>
            <person name="Bluhm B."/>
            <person name="Cannon C."/>
            <person name="Castanera R."/>
            <person name="Culley D."/>
            <person name="Daum C."/>
            <person name="Ezra D."/>
            <person name="Gonzalez J."/>
            <person name="Henrissat B."/>
            <person name="Kuo A."/>
            <person name="Liang C."/>
            <person name="Lipzen A."/>
            <person name="Lutzoni F."/>
            <person name="Magnuson J."/>
            <person name="Mondo S."/>
            <person name="Nolan M."/>
            <person name="Ohm R."/>
            <person name="Pangilinan J."/>
            <person name="Park H.-J."/>
            <person name="Ramirez L."/>
            <person name="Alfaro M."/>
            <person name="Sun H."/>
            <person name="Tritt A."/>
            <person name="Yoshinaga Y."/>
            <person name="Zwiers L.-H."/>
            <person name="Turgeon B."/>
            <person name="Goodwin S."/>
            <person name="Spatafora J."/>
            <person name="Crous P."/>
            <person name="Grigoriev I."/>
        </authorList>
    </citation>
    <scope>NUCLEOTIDE SEQUENCE</scope>
    <source>
        <strain evidence="2">CBS 122367</strain>
    </source>
</reference>
<keyword evidence="1" id="KW-0812">Transmembrane</keyword>
<accession>A0A6G1JJQ6</accession>
<dbReference type="AlphaFoldDB" id="A0A6G1JJQ6"/>
<evidence type="ECO:0000313" key="3">
    <source>
        <dbReference type="Proteomes" id="UP000799291"/>
    </source>
</evidence>
<dbReference type="OrthoDB" id="5382699at2759"/>
<gene>
    <name evidence="2" type="ORF">K458DRAFT_399702</name>
</gene>
<feature type="transmembrane region" description="Helical" evidence="1">
    <location>
        <begin position="22"/>
        <end position="42"/>
    </location>
</feature>
<name>A0A6G1JJQ6_9PLEO</name>
<sequence length="239" mass="26041">MVACYITSTGGIVAWWCKGWMYLWYLMVAISSLLENFAGVPFTKQWTMRVSKTPKTVEISKDAPIIAGTMYVTNIEGHNTSNDVAKTNQEVLGMARGNSGSDNEIGTVDFSSQLGLRPQEYRTAKPLEDLNGPGTNITGKITMSNKRYSTPLHSTTYVINSVAKTGHGHATLSVISKAISVGVFAAGTAKFCFCHSHNYIGCPDYSVSHTWCRCLWSCGKLVDGLQVYERAADPPAHGE</sequence>
<proteinExistence type="predicted"/>
<dbReference type="EMBL" id="MU005571">
    <property type="protein sequence ID" value="KAF2690385.1"/>
    <property type="molecule type" value="Genomic_DNA"/>
</dbReference>
<evidence type="ECO:0000313" key="2">
    <source>
        <dbReference type="EMBL" id="KAF2690385.1"/>
    </source>
</evidence>
<keyword evidence="1" id="KW-0472">Membrane</keyword>
<organism evidence="2 3">
    <name type="scientific">Lentithecium fluviatile CBS 122367</name>
    <dbReference type="NCBI Taxonomy" id="1168545"/>
    <lineage>
        <taxon>Eukaryota</taxon>
        <taxon>Fungi</taxon>
        <taxon>Dikarya</taxon>
        <taxon>Ascomycota</taxon>
        <taxon>Pezizomycotina</taxon>
        <taxon>Dothideomycetes</taxon>
        <taxon>Pleosporomycetidae</taxon>
        <taxon>Pleosporales</taxon>
        <taxon>Massarineae</taxon>
        <taxon>Lentitheciaceae</taxon>
        <taxon>Lentithecium</taxon>
    </lineage>
</organism>
<evidence type="ECO:0000256" key="1">
    <source>
        <dbReference type="SAM" id="Phobius"/>
    </source>
</evidence>